<dbReference type="PANTHER" id="PTHR42759">
    <property type="entry name" value="MOXR FAMILY PROTEIN"/>
    <property type="match status" value="1"/>
</dbReference>
<dbReference type="EMBL" id="JAMQOP010000003">
    <property type="protein sequence ID" value="MDS0300301.1"/>
    <property type="molecule type" value="Genomic_DNA"/>
</dbReference>
<organism evidence="3 4">
    <name type="scientific">Halogeometricum salsisoli</name>
    <dbReference type="NCBI Taxonomy" id="2950536"/>
    <lineage>
        <taxon>Archaea</taxon>
        <taxon>Methanobacteriati</taxon>
        <taxon>Methanobacteriota</taxon>
        <taxon>Stenosarchaea group</taxon>
        <taxon>Halobacteria</taxon>
        <taxon>Halobacteriales</taxon>
        <taxon>Haloferacaceae</taxon>
        <taxon>Halogeometricum</taxon>
    </lineage>
</organism>
<dbReference type="PANTHER" id="PTHR42759:SF1">
    <property type="entry name" value="MAGNESIUM-CHELATASE SUBUNIT CHLD"/>
    <property type="match status" value="1"/>
</dbReference>
<dbReference type="InterPro" id="IPR027417">
    <property type="entry name" value="P-loop_NTPase"/>
</dbReference>
<dbReference type="PIRSF" id="PIRSF002849">
    <property type="entry name" value="AAA_ATPase_chaperone_MoxR_prd"/>
    <property type="match status" value="1"/>
</dbReference>
<dbReference type="SUPFAM" id="SSF52540">
    <property type="entry name" value="P-loop containing nucleoside triphosphate hydrolases"/>
    <property type="match status" value="1"/>
</dbReference>
<dbReference type="Pfam" id="PF17863">
    <property type="entry name" value="AAA_lid_2"/>
    <property type="match status" value="1"/>
</dbReference>
<dbReference type="RefSeq" id="WP_310925197.1">
    <property type="nucleotide sequence ID" value="NZ_JAMQOP010000003.1"/>
</dbReference>
<gene>
    <name evidence="3" type="ORF">NDI76_16260</name>
</gene>
<keyword evidence="4" id="KW-1185">Reference proteome</keyword>
<accession>A0ABU2GHN2</accession>
<sequence>MTDPQSLYTTVRTEAATVLVGNEQVLEELTVSLLTGGHILLEGVPGVAKTTIADVFANTLGLDFQRIQMTPDLMPVDITGTKIYRETTGEFETKRGPVFANLVLVDEINRATPKTQSALLEAMQEEQVTIEGETYPLPDPFMVVATMNPIDMEGTFALPEAQRDRFQLKLTVDLPERDLEETLLERFDETPGLRPDQVQQAVSLDDIAEARTVVENVYVDESIRNYILDIVQATRDSADTAHGASPRASIHLLFASKARAAIKGREYVIPDDPKALAESVLAHRLVLSTDAELGSVDPESVVEGAVRAVTPPTYDTVRSSATVSDGGELSNDADDVERTDE</sequence>
<feature type="region of interest" description="Disordered" evidence="1">
    <location>
        <begin position="316"/>
        <end position="341"/>
    </location>
</feature>
<protein>
    <submittedName>
        <fullName evidence="3">MoxR family ATPase</fullName>
    </submittedName>
</protein>
<evidence type="ECO:0000313" key="3">
    <source>
        <dbReference type="EMBL" id="MDS0300301.1"/>
    </source>
</evidence>
<dbReference type="Proteomes" id="UP001257060">
    <property type="component" value="Unassembled WGS sequence"/>
</dbReference>
<name>A0ABU2GHN2_9EURY</name>
<dbReference type="InterPro" id="IPR011703">
    <property type="entry name" value="ATPase_AAA-3"/>
</dbReference>
<dbReference type="InterPro" id="IPR050764">
    <property type="entry name" value="CbbQ/NirQ/NorQ/GpvN"/>
</dbReference>
<reference evidence="3 4" key="1">
    <citation type="submission" date="2022-06" db="EMBL/GenBank/DDBJ databases">
        <title>Halogeometricum sp. a new haloarchaeum isolate from saline soil.</title>
        <authorList>
            <person name="Strakova D."/>
            <person name="Galisteo C."/>
            <person name="Sanchez-Porro C."/>
            <person name="Ventosa A."/>
        </authorList>
    </citation>
    <scope>NUCLEOTIDE SEQUENCE [LARGE SCALE GENOMIC DNA]</scope>
    <source>
        <strain evidence="3 4">S1BR25-6</strain>
    </source>
</reference>
<feature type="domain" description="AAA+ ATPase" evidence="2">
    <location>
        <begin position="35"/>
        <end position="176"/>
    </location>
</feature>
<proteinExistence type="predicted"/>
<evidence type="ECO:0000256" key="1">
    <source>
        <dbReference type="SAM" id="MobiDB-lite"/>
    </source>
</evidence>
<evidence type="ECO:0000259" key="2">
    <source>
        <dbReference type="SMART" id="SM00382"/>
    </source>
</evidence>
<dbReference type="CDD" id="cd00009">
    <property type="entry name" value="AAA"/>
    <property type="match status" value="1"/>
</dbReference>
<dbReference type="SMART" id="SM00382">
    <property type="entry name" value="AAA"/>
    <property type="match status" value="1"/>
</dbReference>
<dbReference type="InterPro" id="IPR003593">
    <property type="entry name" value="AAA+_ATPase"/>
</dbReference>
<comment type="caution">
    <text evidence="3">The sequence shown here is derived from an EMBL/GenBank/DDBJ whole genome shotgun (WGS) entry which is preliminary data.</text>
</comment>
<dbReference type="Pfam" id="PF07726">
    <property type="entry name" value="AAA_3"/>
    <property type="match status" value="1"/>
</dbReference>
<feature type="compositionally biased region" description="Acidic residues" evidence="1">
    <location>
        <begin position="331"/>
        <end position="341"/>
    </location>
</feature>
<dbReference type="Gene3D" id="1.10.8.80">
    <property type="entry name" value="Magnesium chelatase subunit I, C-Terminal domain"/>
    <property type="match status" value="1"/>
</dbReference>
<evidence type="ECO:0000313" key="4">
    <source>
        <dbReference type="Proteomes" id="UP001257060"/>
    </source>
</evidence>
<dbReference type="InterPro" id="IPR041628">
    <property type="entry name" value="ChlI/MoxR_AAA_lid"/>
</dbReference>
<dbReference type="Gene3D" id="3.40.50.300">
    <property type="entry name" value="P-loop containing nucleotide triphosphate hydrolases"/>
    <property type="match status" value="1"/>
</dbReference>